<evidence type="ECO:0000313" key="2">
    <source>
        <dbReference type="EMBL" id="KAK1419224.1"/>
    </source>
</evidence>
<feature type="region of interest" description="Disordered" evidence="1">
    <location>
        <begin position="19"/>
        <end position="42"/>
    </location>
</feature>
<dbReference type="EMBL" id="JAUHHV010000007">
    <property type="protein sequence ID" value="KAK1419224.1"/>
    <property type="molecule type" value="Genomic_DNA"/>
</dbReference>
<accession>A0AAD8NS29</accession>
<evidence type="ECO:0000256" key="1">
    <source>
        <dbReference type="SAM" id="MobiDB-lite"/>
    </source>
</evidence>
<name>A0AAD8NS29_TARER</name>
<reference evidence="2" key="1">
    <citation type="journal article" date="2023" name="bioRxiv">
        <title>Improved chromosome-level genome assembly for marigold (Tagetes erecta).</title>
        <authorList>
            <person name="Jiang F."/>
            <person name="Yuan L."/>
            <person name="Wang S."/>
            <person name="Wang H."/>
            <person name="Xu D."/>
            <person name="Wang A."/>
            <person name="Fan W."/>
        </authorList>
    </citation>
    <scope>NUCLEOTIDE SEQUENCE</scope>
    <source>
        <strain evidence="2">WSJ</strain>
        <tissue evidence="2">Leaf</tissue>
    </source>
</reference>
<dbReference type="AlphaFoldDB" id="A0AAD8NS29"/>
<gene>
    <name evidence="2" type="ORF">QVD17_28387</name>
</gene>
<organism evidence="2 3">
    <name type="scientific">Tagetes erecta</name>
    <name type="common">African marigold</name>
    <dbReference type="NCBI Taxonomy" id="13708"/>
    <lineage>
        <taxon>Eukaryota</taxon>
        <taxon>Viridiplantae</taxon>
        <taxon>Streptophyta</taxon>
        <taxon>Embryophyta</taxon>
        <taxon>Tracheophyta</taxon>
        <taxon>Spermatophyta</taxon>
        <taxon>Magnoliopsida</taxon>
        <taxon>eudicotyledons</taxon>
        <taxon>Gunneridae</taxon>
        <taxon>Pentapetalae</taxon>
        <taxon>asterids</taxon>
        <taxon>campanulids</taxon>
        <taxon>Asterales</taxon>
        <taxon>Asteraceae</taxon>
        <taxon>Asteroideae</taxon>
        <taxon>Heliantheae alliance</taxon>
        <taxon>Tageteae</taxon>
        <taxon>Tagetes</taxon>
    </lineage>
</organism>
<dbReference type="Proteomes" id="UP001229421">
    <property type="component" value="Unassembled WGS sequence"/>
</dbReference>
<keyword evidence="3" id="KW-1185">Reference proteome</keyword>
<dbReference type="PANTHER" id="PTHR35750">
    <property type="entry name" value="PHOSPHOLIPID HYDROPEROXIDE GLUTATHIONE PEROXIDASE"/>
    <property type="match status" value="1"/>
</dbReference>
<protein>
    <submittedName>
        <fullName evidence="2">Uncharacterized protein</fullName>
    </submittedName>
</protein>
<dbReference type="PANTHER" id="PTHR35750:SF1">
    <property type="entry name" value="PHOSPHOLIPID HYDROPEROXIDE GLUTATHIONE PEROXIDASE"/>
    <property type="match status" value="1"/>
</dbReference>
<sequence length="160" mass="18277">MGWFKRFVGFVGFGNHEVNKDSEDDTHHHHHHHHQHQLNSTDEEMHHYIDPNLPRKGFSVSVQVPVDKAHQIGPILVPCPNGDAAVQGLEWYTRSLKIDEDGDVADEFLEEVFFESVDQDTRSAFQVNLNTKSAKARKPCLSPEGTVQHYVKHHGRSQLI</sequence>
<evidence type="ECO:0000313" key="3">
    <source>
        <dbReference type="Proteomes" id="UP001229421"/>
    </source>
</evidence>
<comment type="caution">
    <text evidence="2">The sequence shown here is derived from an EMBL/GenBank/DDBJ whole genome shotgun (WGS) entry which is preliminary data.</text>
</comment>
<proteinExistence type="predicted"/>